<reference evidence="9 10" key="1">
    <citation type="journal article" date="2015" name="Nature">
        <title>rRNA introns, odd ribosomes, and small enigmatic genomes across a large radiation of phyla.</title>
        <authorList>
            <person name="Brown C.T."/>
            <person name="Hug L.A."/>
            <person name="Thomas B.C."/>
            <person name="Sharon I."/>
            <person name="Castelle C.J."/>
            <person name="Singh A."/>
            <person name="Wilkins M.J."/>
            <person name="Williams K.H."/>
            <person name="Banfield J.F."/>
        </authorList>
    </citation>
    <scope>NUCLEOTIDE SEQUENCE [LARGE SCALE GENOMIC DNA]</scope>
</reference>
<accession>A0A0G0H2A0</accession>
<dbReference type="Pfam" id="PF00673">
    <property type="entry name" value="Ribosomal_L5_C"/>
    <property type="match status" value="1"/>
</dbReference>
<dbReference type="STRING" id="1618545.US53_C0019G0016"/>
<dbReference type="SUPFAM" id="SSF55282">
    <property type="entry name" value="RL5-like"/>
    <property type="match status" value="1"/>
</dbReference>
<dbReference type="InterPro" id="IPR020930">
    <property type="entry name" value="Ribosomal_uL5_bac-type"/>
</dbReference>
<dbReference type="PANTHER" id="PTHR11994">
    <property type="entry name" value="60S RIBOSOMAL PROTEIN L11-RELATED"/>
    <property type="match status" value="1"/>
</dbReference>
<evidence type="ECO:0000259" key="7">
    <source>
        <dbReference type="Pfam" id="PF00281"/>
    </source>
</evidence>
<evidence type="ECO:0000256" key="4">
    <source>
        <dbReference type="ARBA" id="ARBA00035245"/>
    </source>
</evidence>
<keyword evidence="5" id="KW-0699">rRNA-binding</keyword>
<evidence type="ECO:0000259" key="8">
    <source>
        <dbReference type="Pfam" id="PF00673"/>
    </source>
</evidence>
<comment type="caution">
    <text evidence="9">The sequence shown here is derived from an EMBL/GenBank/DDBJ whole genome shotgun (WGS) entry which is preliminary data.</text>
</comment>
<evidence type="ECO:0000256" key="5">
    <source>
        <dbReference type="HAMAP-Rule" id="MF_01333"/>
    </source>
</evidence>
<dbReference type="NCBIfam" id="NF000585">
    <property type="entry name" value="PRK00010.1"/>
    <property type="match status" value="1"/>
</dbReference>
<evidence type="ECO:0000313" key="10">
    <source>
        <dbReference type="Proteomes" id="UP000034591"/>
    </source>
</evidence>
<protein>
    <recommendedName>
        <fullName evidence="4 5">Large ribosomal subunit protein uL5</fullName>
    </recommendedName>
</protein>
<dbReference type="Pfam" id="PF00281">
    <property type="entry name" value="Ribosomal_L5"/>
    <property type="match status" value="1"/>
</dbReference>
<evidence type="ECO:0000256" key="6">
    <source>
        <dbReference type="RuleBase" id="RU003930"/>
    </source>
</evidence>
<proteinExistence type="inferred from homology"/>
<sequence>MQRLKQKYENSLPGLRKELGIVNKMATPKITKVIVNMGIGEATKDKSVLEQARKDLAAITGQIPSTRKAKVSVASFGVRRGMAVGLKVTLRDQKMYAFLDKLFSIVLPRLRDFRGVSSNSFDNAGNYTLGIYEHVVFPEIDFGQSRPRGLEITIVTNTRSKDNSKRLLETLGMPFEKG</sequence>
<comment type="subunit">
    <text evidence="5">Part of the 50S ribosomal subunit; part of the 5S rRNA/L5/L18/L25 subcomplex. Contacts the 5S rRNA and the P site tRNA. Forms a bridge to the 30S subunit in the 70S ribosome.</text>
</comment>
<comment type="function">
    <text evidence="5">This is 1 of the proteins that bind and probably mediate the attachment of the 5S RNA into the large ribosomal subunit, where it forms part of the central protuberance. In the 70S ribosome it contacts protein S13 of the 30S subunit (bridge B1b), connecting the 2 subunits; this bridge is implicated in subunit movement. Contacts the P site tRNA; the 5S rRNA and some of its associated proteins might help stabilize positioning of ribosome-bound tRNAs.</text>
</comment>
<dbReference type="InterPro" id="IPR031310">
    <property type="entry name" value="Ribosomal_uL5_N"/>
</dbReference>
<dbReference type="GO" id="GO:0006412">
    <property type="term" value="P:translation"/>
    <property type="evidence" value="ECO:0007669"/>
    <property type="project" value="UniProtKB-UniRule"/>
</dbReference>
<dbReference type="InterPro" id="IPR002132">
    <property type="entry name" value="Ribosomal_uL5"/>
</dbReference>
<dbReference type="Gene3D" id="3.30.1440.10">
    <property type="match status" value="1"/>
</dbReference>
<organism evidence="9 10">
    <name type="scientific">Candidatus Woesebacteria bacterium GW2011_GWA1_37_7</name>
    <dbReference type="NCBI Taxonomy" id="1618545"/>
    <lineage>
        <taxon>Bacteria</taxon>
        <taxon>Candidatus Woeseibacteriota</taxon>
    </lineage>
</organism>
<dbReference type="Proteomes" id="UP000034591">
    <property type="component" value="Unassembled WGS sequence"/>
</dbReference>
<gene>
    <name evidence="5" type="primary">rplE</name>
    <name evidence="9" type="ORF">US53_C0019G0016</name>
</gene>
<dbReference type="GO" id="GO:0005840">
    <property type="term" value="C:ribosome"/>
    <property type="evidence" value="ECO:0007669"/>
    <property type="project" value="UniProtKB-KW"/>
</dbReference>
<keyword evidence="5" id="KW-0820">tRNA-binding</keyword>
<dbReference type="GO" id="GO:0019843">
    <property type="term" value="F:rRNA binding"/>
    <property type="evidence" value="ECO:0007669"/>
    <property type="project" value="UniProtKB-UniRule"/>
</dbReference>
<keyword evidence="3 5" id="KW-0687">Ribonucleoprotein</keyword>
<dbReference type="FunFam" id="3.30.1440.10:FF:000001">
    <property type="entry name" value="50S ribosomal protein L5"/>
    <property type="match status" value="1"/>
</dbReference>
<comment type="similarity">
    <text evidence="1 5 6">Belongs to the universal ribosomal protein uL5 family.</text>
</comment>
<dbReference type="InterPro" id="IPR022803">
    <property type="entry name" value="Ribosomal_uL5_dom_sf"/>
</dbReference>
<feature type="domain" description="Large ribosomal subunit protein uL5 C-terminal" evidence="8">
    <location>
        <begin position="84"/>
        <end position="175"/>
    </location>
</feature>
<name>A0A0G0H2A0_9BACT</name>
<dbReference type="PATRIC" id="fig|1618545.3.peg.301"/>
<dbReference type="GO" id="GO:1990904">
    <property type="term" value="C:ribonucleoprotein complex"/>
    <property type="evidence" value="ECO:0007669"/>
    <property type="project" value="UniProtKB-KW"/>
</dbReference>
<evidence type="ECO:0000256" key="1">
    <source>
        <dbReference type="ARBA" id="ARBA00008553"/>
    </source>
</evidence>
<dbReference type="AlphaFoldDB" id="A0A0G0H2A0"/>
<keyword evidence="2 5" id="KW-0689">Ribosomal protein</keyword>
<keyword evidence="5" id="KW-0694">RNA-binding</keyword>
<dbReference type="HAMAP" id="MF_01333_B">
    <property type="entry name" value="Ribosomal_uL5_B"/>
    <property type="match status" value="1"/>
</dbReference>
<evidence type="ECO:0000256" key="2">
    <source>
        <dbReference type="ARBA" id="ARBA00022980"/>
    </source>
</evidence>
<evidence type="ECO:0000313" key="9">
    <source>
        <dbReference type="EMBL" id="KKQ37388.1"/>
    </source>
</evidence>
<dbReference type="GO" id="GO:0003735">
    <property type="term" value="F:structural constituent of ribosome"/>
    <property type="evidence" value="ECO:0007669"/>
    <property type="project" value="InterPro"/>
</dbReference>
<dbReference type="InterPro" id="IPR031309">
    <property type="entry name" value="Ribosomal_uL5_C"/>
</dbReference>
<dbReference type="PIRSF" id="PIRSF002161">
    <property type="entry name" value="Ribosomal_L5"/>
    <property type="match status" value="1"/>
</dbReference>
<feature type="domain" description="Large ribosomal subunit protein uL5 N-terminal" evidence="7">
    <location>
        <begin position="23"/>
        <end position="79"/>
    </location>
</feature>
<dbReference type="GO" id="GO:0000049">
    <property type="term" value="F:tRNA binding"/>
    <property type="evidence" value="ECO:0007669"/>
    <property type="project" value="UniProtKB-UniRule"/>
</dbReference>
<dbReference type="EMBL" id="LBTI01000019">
    <property type="protein sequence ID" value="KKQ37388.1"/>
    <property type="molecule type" value="Genomic_DNA"/>
</dbReference>
<evidence type="ECO:0000256" key="3">
    <source>
        <dbReference type="ARBA" id="ARBA00023274"/>
    </source>
</evidence>